<dbReference type="InterPro" id="IPR050697">
    <property type="entry name" value="Adenylyl/Guanylyl_Cyclase_3/4"/>
</dbReference>
<dbReference type="InterPro" id="IPR029787">
    <property type="entry name" value="Nucleotide_cyclase"/>
</dbReference>
<proteinExistence type="predicted"/>
<keyword evidence="4" id="KW-1185">Reference proteome</keyword>
<evidence type="ECO:0000259" key="2">
    <source>
        <dbReference type="PROSITE" id="PS50125"/>
    </source>
</evidence>
<dbReference type="SMART" id="SM00044">
    <property type="entry name" value="CYCc"/>
    <property type="match status" value="1"/>
</dbReference>
<organism evidence="3 4">
    <name type="scientific">Microvirga tunisiensis</name>
    <dbReference type="NCBI Taxonomy" id="2108360"/>
    <lineage>
        <taxon>Bacteria</taxon>
        <taxon>Pseudomonadati</taxon>
        <taxon>Pseudomonadota</taxon>
        <taxon>Alphaproteobacteria</taxon>
        <taxon>Hyphomicrobiales</taxon>
        <taxon>Methylobacteriaceae</taxon>
        <taxon>Microvirga</taxon>
    </lineage>
</organism>
<evidence type="ECO:0000313" key="3">
    <source>
        <dbReference type="EMBL" id="MPR27289.1"/>
    </source>
</evidence>
<evidence type="ECO:0000313" key="4">
    <source>
        <dbReference type="Proteomes" id="UP000403266"/>
    </source>
</evidence>
<comment type="caution">
    <text evidence="3">The sequence shown here is derived from an EMBL/GenBank/DDBJ whole genome shotgun (WGS) entry which is preliminary data.</text>
</comment>
<dbReference type="Pfam" id="PF00211">
    <property type="entry name" value="Guanylate_cyc"/>
    <property type="match status" value="1"/>
</dbReference>
<dbReference type="GO" id="GO:0035556">
    <property type="term" value="P:intracellular signal transduction"/>
    <property type="evidence" value="ECO:0007669"/>
    <property type="project" value="InterPro"/>
</dbReference>
<dbReference type="GO" id="GO:0004016">
    <property type="term" value="F:adenylate cyclase activity"/>
    <property type="evidence" value="ECO:0007669"/>
    <property type="project" value="UniProtKB-ARBA"/>
</dbReference>
<sequence length="423" mass="46861">MDTAQAAGIAKWVTEAGLTGLTELELLRGFCDRLVAAGLPVARVNIVIDTLHPIHEGRVFRWRRDDQGDHDPVVEYGRTNVEGQAADNWRRSTYYHLLLSGEDFLRRRIGPGHLEDFSVLSDLRNEGQTDYLVLIHRFAAEGAIGEMDSFYSSWTTDADSGFTDEHISLVRELSSPLMLALKCASLARIAKTLVETYLGRDAGRLVLNGRIARGVTDRIQAVLWFSDLHGFTHITETADPEQIIPFLNDYSEAIISSIYEAGGDVLKLIGDGALAIFKEEDPSQACRSALKAERLMHSRIRALNEERLSCNLPVTSAYLGLHIGEVFYGNIGSQDRLDFTVVGPAVNEVSRIGALCRSVERDVLVSSAFFSTAAKDDQDCLVSVGRYALRGVARPQELFTLDPSRVGEEDFEREQNGETKSHC</sequence>
<dbReference type="SUPFAM" id="SSF55073">
    <property type="entry name" value="Nucleotide cyclase"/>
    <property type="match status" value="1"/>
</dbReference>
<dbReference type="Proteomes" id="UP000403266">
    <property type="component" value="Unassembled WGS sequence"/>
</dbReference>
<feature type="region of interest" description="Disordered" evidence="1">
    <location>
        <begin position="404"/>
        <end position="423"/>
    </location>
</feature>
<evidence type="ECO:0000256" key="1">
    <source>
        <dbReference type="SAM" id="MobiDB-lite"/>
    </source>
</evidence>
<reference evidence="3 4" key="1">
    <citation type="journal article" date="2019" name="Syst. Appl. Microbiol.">
        <title>Microvirga tunisiensis sp. nov., a root nodule symbiotic bacterium isolated from Lupinus micranthus and L. luteus grown in Northern Tunisia.</title>
        <authorList>
            <person name="Msaddak A."/>
            <person name="Rejili M."/>
            <person name="Duran D."/>
            <person name="Mars M."/>
            <person name="Palacios J.M."/>
            <person name="Ruiz-Argueso T."/>
            <person name="Rey L."/>
            <person name="Imperial J."/>
        </authorList>
    </citation>
    <scope>NUCLEOTIDE SEQUENCE [LARGE SCALE GENOMIC DNA]</scope>
    <source>
        <strain evidence="3 4">Lmie10</strain>
    </source>
</reference>
<dbReference type="EMBL" id="VOSK01000081">
    <property type="protein sequence ID" value="MPR27289.1"/>
    <property type="molecule type" value="Genomic_DNA"/>
</dbReference>
<dbReference type="AlphaFoldDB" id="A0A5N7MLG8"/>
<dbReference type="RefSeq" id="WP_152713427.1">
    <property type="nucleotide sequence ID" value="NZ_VOSJ01000082.1"/>
</dbReference>
<protein>
    <submittedName>
        <fullName evidence="3">Adenylate/guanylate cyclase domain-containing protein</fullName>
    </submittedName>
</protein>
<feature type="compositionally biased region" description="Basic and acidic residues" evidence="1">
    <location>
        <begin position="405"/>
        <end position="423"/>
    </location>
</feature>
<dbReference type="Gene3D" id="3.30.70.1230">
    <property type="entry name" value="Nucleotide cyclase"/>
    <property type="match status" value="1"/>
</dbReference>
<dbReference type="CDD" id="cd07302">
    <property type="entry name" value="CHD"/>
    <property type="match status" value="1"/>
</dbReference>
<dbReference type="InterPro" id="IPR001054">
    <property type="entry name" value="A/G_cyclase"/>
</dbReference>
<dbReference type="OrthoDB" id="4565346at2"/>
<name>A0A5N7MLG8_9HYPH</name>
<dbReference type="PANTHER" id="PTHR43081">
    <property type="entry name" value="ADENYLATE CYCLASE, TERMINAL-DIFFERENTIATION SPECIFIC-RELATED"/>
    <property type="match status" value="1"/>
</dbReference>
<gene>
    <name evidence="3" type="ORF">FS320_19290</name>
</gene>
<dbReference type="PROSITE" id="PS50125">
    <property type="entry name" value="GUANYLATE_CYCLASE_2"/>
    <property type="match status" value="1"/>
</dbReference>
<accession>A0A5N7MLG8</accession>
<dbReference type="PANTHER" id="PTHR43081:SF11">
    <property type="entry name" value="BLR2264 PROTEIN"/>
    <property type="match status" value="1"/>
</dbReference>
<dbReference type="GO" id="GO:0006171">
    <property type="term" value="P:cAMP biosynthetic process"/>
    <property type="evidence" value="ECO:0007669"/>
    <property type="project" value="TreeGrafter"/>
</dbReference>
<feature type="domain" description="Guanylate cyclase" evidence="2">
    <location>
        <begin position="222"/>
        <end position="353"/>
    </location>
</feature>